<dbReference type="Pfam" id="PF00668">
    <property type="entry name" value="Condensation"/>
    <property type="match status" value="1"/>
</dbReference>
<dbReference type="EMBL" id="SLUO01000008">
    <property type="protein sequence ID" value="TCL57592.1"/>
    <property type="molecule type" value="Genomic_DNA"/>
</dbReference>
<dbReference type="STRING" id="1469948.GCA_000732725_02095"/>
<dbReference type="InterPro" id="IPR023213">
    <property type="entry name" value="CAT-like_dom_sf"/>
</dbReference>
<name>A0A4V2QBT2_9FIRM</name>
<protein>
    <submittedName>
        <fullName evidence="2">Condensation domain-containing protein</fullName>
    </submittedName>
</protein>
<dbReference type="InterPro" id="IPR001242">
    <property type="entry name" value="Condensation_dom"/>
</dbReference>
<evidence type="ECO:0000259" key="1">
    <source>
        <dbReference type="Pfam" id="PF00668"/>
    </source>
</evidence>
<dbReference type="Proteomes" id="UP000295718">
    <property type="component" value="Unassembled WGS sequence"/>
</dbReference>
<feature type="domain" description="Condensation" evidence="1">
    <location>
        <begin position="58"/>
        <end position="207"/>
    </location>
</feature>
<dbReference type="Gene3D" id="3.30.559.10">
    <property type="entry name" value="Chloramphenicol acetyltransferase-like domain"/>
    <property type="match status" value="1"/>
</dbReference>
<dbReference type="AlphaFoldDB" id="A0A4V2QBT2"/>
<sequence>MKKKYTEIQEDFSQIINSLLEQNIYFSDQILHMPIIGYHELGPAQSIYLDNPDYSGFCKRIELELDEKALNLAFNCLIEQQGFLRSCLIKEANTYKWQVHQFNDNIRIPIVDITAYPENSRERIINECIEKVYLHEYKLLNTIKYRICIIRDTKESFIIMAPMCHIIFDAMSANILLENLFCFYEELLQKGKINQVITTEYSSYLKQMRKGPVNIKENELITMFKIGEFYQRMINMNISLNAQKHIILPEYYECHLSVDKDPFTQSVEIISDICKKYLYMTQVPLFMVNMGRIYENNVYMDLIGLFIDFVPVVYDSKNRENISGLMNLLNIKREKNINFLMFLTKEWSPKGFEKVTKYLSECYKMIKILFNFIGEVQNNEEFDKNINSISKNNSERTILFTALIWDDVLHIKCNLSNDLSSSVLDSQMDLIS</sequence>
<keyword evidence="3" id="KW-1185">Reference proteome</keyword>
<dbReference type="GO" id="GO:0008610">
    <property type="term" value="P:lipid biosynthetic process"/>
    <property type="evidence" value="ECO:0007669"/>
    <property type="project" value="UniProtKB-ARBA"/>
</dbReference>
<dbReference type="OrthoDB" id="9765680at2"/>
<accession>A0A4V2QBT2</accession>
<gene>
    <name evidence="2" type="ORF">EDD76_108127</name>
</gene>
<organism evidence="2 3">
    <name type="scientific">Kineothrix alysoides</name>
    <dbReference type="NCBI Taxonomy" id="1469948"/>
    <lineage>
        <taxon>Bacteria</taxon>
        <taxon>Bacillati</taxon>
        <taxon>Bacillota</taxon>
        <taxon>Clostridia</taxon>
        <taxon>Lachnospirales</taxon>
        <taxon>Lachnospiraceae</taxon>
        <taxon>Kineothrix</taxon>
    </lineage>
</organism>
<comment type="caution">
    <text evidence="2">The sequence shown here is derived from an EMBL/GenBank/DDBJ whole genome shotgun (WGS) entry which is preliminary data.</text>
</comment>
<evidence type="ECO:0000313" key="2">
    <source>
        <dbReference type="EMBL" id="TCL57592.1"/>
    </source>
</evidence>
<dbReference type="SUPFAM" id="SSF52777">
    <property type="entry name" value="CoA-dependent acyltransferases"/>
    <property type="match status" value="1"/>
</dbReference>
<proteinExistence type="predicted"/>
<dbReference type="RefSeq" id="WP_031390786.1">
    <property type="nucleotide sequence ID" value="NZ_JPNB01000001.1"/>
</dbReference>
<reference evidence="2 3" key="1">
    <citation type="submission" date="2019-03" db="EMBL/GenBank/DDBJ databases">
        <title>Genomic Encyclopedia of Type Strains, Phase IV (KMG-IV): sequencing the most valuable type-strain genomes for metagenomic binning, comparative biology and taxonomic classification.</title>
        <authorList>
            <person name="Goeker M."/>
        </authorList>
    </citation>
    <scope>NUCLEOTIDE SEQUENCE [LARGE SCALE GENOMIC DNA]</scope>
    <source>
        <strain evidence="2 3">DSM 100556</strain>
    </source>
</reference>
<evidence type="ECO:0000313" key="3">
    <source>
        <dbReference type="Proteomes" id="UP000295718"/>
    </source>
</evidence>
<dbReference type="GO" id="GO:0003824">
    <property type="term" value="F:catalytic activity"/>
    <property type="evidence" value="ECO:0007669"/>
    <property type="project" value="InterPro"/>
</dbReference>